<organism evidence="1 2">
    <name type="scientific">Cryomorpha ignava</name>
    <dbReference type="NCBI Taxonomy" id="101383"/>
    <lineage>
        <taxon>Bacteria</taxon>
        <taxon>Pseudomonadati</taxon>
        <taxon>Bacteroidota</taxon>
        <taxon>Flavobacteriia</taxon>
        <taxon>Flavobacteriales</taxon>
        <taxon>Cryomorphaceae</taxon>
        <taxon>Cryomorpha</taxon>
    </lineage>
</organism>
<name>A0A7K3WMX2_9FLAO</name>
<keyword evidence="2" id="KW-1185">Reference proteome</keyword>
<dbReference type="Proteomes" id="UP000486602">
    <property type="component" value="Unassembled WGS sequence"/>
</dbReference>
<evidence type="ECO:0000313" key="2">
    <source>
        <dbReference type="Proteomes" id="UP000486602"/>
    </source>
</evidence>
<proteinExistence type="predicted"/>
<dbReference type="EMBL" id="JAAGVY010000001">
    <property type="protein sequence ID" value="NEN22045.1"/>
    <property type="molecule type" value="Genomic_DNA"/>
</dbReference>
<sequence length="235" mass="27639">MATLNDNWFLEPVFDFEYKSYEVLGYTQFLNNHFSQWEFYPYIDKLMKRIAELSTYSKAKVSLEEKLERDIDSIDLKNQKIVKRPVEDRKGVIAELQEIIQFADIHLNKCFTQAHSELETAIKEIEITQLGISDSHEDHGLLLFRNCNQTRIYSYDLRMIMRPGNTDVYKDVKTIFLDEVNTGILTNFNDLKWNIIRNSTRDLGTNAFLVESNTAVPHFEMLLPIVKNYLIARVR</sequence>
<gene>
    <name evidence="1" type="ORF">G3O08_00820</name>
</gene>
<dbReference type="AlphaFoldDB" id="A0A7K3WMX2"/>
<reference evidence="1 2" key="1">
    <citation type="submission" date="2020-02" db="EMBL/GenBank/DDBJ databases">
        <title>Out from the shadows clarifying the taxonomy of the family Cryomorphaceae and related taxa by utilizing the GTDB taxonomic framework.</title>
        <authorList>
            <person name="Bowman J.P."/>
        </authorList>
    </citation>
    <scope>NUCLEOTIDE SEQUENCE [LARGE SCALE GENOMIC DNA]</scope>
    <source>
        <strain evidence="1 2">QSSC 1-22</strain>
    </source>
</reference>
<dbReference type="RefSeq" id="WP_163282762.1">
    <property type="nucleotide sequence ID" value="NZ_JAAGVY010000001.1"/>
</dbReference>
<evidence type="ECO:0000313" key="1">
    <source>
        <dbReference type="EMBL" id="NEN22045.1"/>
    </source>
</evidence>
<protein>
    <submittedName>
        <fullName evidence="1">Uncharacterized protein</fullName>
    </submittedName>
</protein>
<comment type="caution">
    <text evidence="1">The sequence shown here is derived from an EMBL/GenBank/DDBJ whole genome shotgun (WGS) entry which is preliminary data.</text>
</comment>
<accession>A0A7K3WMX2</accession>